<dbReference type="InterPro" id="IPR031415">
    <property type="entry name" value="Rrg8"/>
</dbReference>
<gene>
    <name evidence="6" type="ORF">RNJ44_03875</name>
</gene>
<proteinExistence type="inferred from homology"/>
<evidence type="ECO:0000256" key="2">
    <source>
        <dbReference type="ARBA" id="ARBA00004173"/>
    </source>
</evidence>
<keyword evidence="5" id="KW-0496">Mitochondrion</keyword>
<comment type="function">
    <text evidence="1">Required for respiratory activity and maintenance and expression of the mitochondrial genome.</text>
</comment>
<dbReference type="EMBL" id="JBEVYD010000004">
    <property type="protein sequence ID" value="KAL3233835.1"/>
    <property type="molecule type" value="Genomic_DNA"/>
</dbReference>
<protein>
    <recommendedName>
        <fullName evidence="4">Required for respiratory growth protein 8, mitochondrial</fullName>
    </recommendedName>
</protein>
<dbReference type="Pfam" id="PF17068">
    <property type="entry name" value="RRG8"/>
    <property type="match status" value="1"/>
</dbReference>
<reference evidence="6 7" key="1">
    <citation type="submission" date="2024-05" db="EMBL/GenBank/DDBJ databases">
        <title>Long read based assembly of the Candida bracarensis genome reveals expanded adhesin content.</title>
        <authorList>
            <person name="Marcet-Houben M."/>
            <person name="Ksiezopolska E."/>
            <person name="Gabaldon T."/>
        </authorList>
    </citation>
    <scope>NUCLEOTIDE SEQUENCE [LARGE SCALE GENOMIC DNA]</scope>
    <source>
        <strain evidence="6 7">CBM6</strain>
    </source>
</reference>
<evidence type="ECO:0000256" key="3">
    <source>
        <dbReference type="ARBA" id="ARBA00006716"/>
    </source>
</evidence>
<comment type="subcellular location">
    <subcellularLocation>
        <location evidence="2">Mitochondrion</location>
    </subcellularLocation>
</comment>
<organism evidence="6 7">
    <name type="scientific">Nakaseomyces bracarensis</name>
    <dbReference type="NCBI Taxonomy" id="273131"/>
    <lineage>
        <taxon>Eukaryota</taxon>
        <taxon>Fungi</taxon>
        <taxon>Dikarya</taxon>
        <taxon>Ascomycota</taxon>
        <taxon>Saccharomycotina</taxon>
        <taxon>Saccharomycetes</taxon>
        <taxon>Saccharomycetales</taxon>
        <taxon>Saccharomycetaceae</taxon>
        <taxon>Nakaseomyces</taxon>
    </lineage>
</organism>
<evidence type="ECO:0000256" key="1">
    <source>
        <dbReference type="ARBA" id="ARBA00003548"/>
    </source>
</evidence>
<name>A0ABR4NY58_9SACH</name>
<evidence type="ECO:0000313" key="7">
    <source>
        <dbReference type="Proteomes" id="UP001623330"/>
    </source>
</evidence>
<accession>A0ABR4NY58</accession>
<evidence type="ECO:0000313" key="6">
    <source>
        <dbReference type="EMBL" id="KAL3233835.1"/>
    </source>
</evidence>
<evidence type="ECO:0000256" key="5">
    <source>
        <dbReference type="ARBA" id="ARBA00023128"/>
    </source>
</evidence>
<comment type="similarity">
    <text evidence="3">Belongs to the RRG8 family.</text>
</comment>
<evidence type="ECO:0000256" key="4">
    <source>
        <dbReference type="ARBA" id="ARBA00013944"/>
    </source>
</evidence>
<dbReference type="Proteomes" id="UP001623330">
    <property type="component" value="Unassembled WGS sequence"/>
</dbReference>
<comment type="caution">
    <text evidence="6">The sequence shown here is derived from an EMBL/GenBank/DDBJ whole genome shotgun (WGS) entry which is preliminary data.</text>
</comment>
<keyword evidence="7" id="KW-1185">Reference proteome</keyword>
<sequence length="266" mass="30907">MGKLDKGMYERMLMPISQRTKVGRAIPSSPLLTNFESWSDKKTKLFFHDFEEYRELKLSDFNLQQNCVAKLLASPMRSERNSRSRVPKDLLIQLKPSQRVAGNGKYDLKPSVKHYRTSVSSYVCNNKTLLQLKSCDPSLWKTTQHLNTPNDIEVTRDKEAYLAEYGSDLRRHIQDEFSKKNMERFIQRKPTKNDVKIYLGELSTKMFTLIPVSKRTSVLGINISSKTDYFPVEVVQYIEKMGPLVLRSSKDSDLISLLYKLVNYFK</sequence>